<dbReference type="Proteomes" id="UP001651880">
    <property type="component" value="Unassembled WGS sequence"/>
</dbReference>
<dbReference type="PANTHER" id="PTHR13504">
    <property type="entry name" value="FIDO DOMAIN-CONTAINING PROTEIN DDB_G0283145"/>
    <property type="match status" value="1"/>
</dbReference>
<comment type="caution">
    <text evidence="2">The sequence shown here is derived from an EMBL/GenBank/DDBJ whole genome shotgun (WGS) entry which is preliminary data.</text>
</comment>
<dbReference type="EMBL" id="JAJEKE010000002">
    <property type="protein sequence ID" value="MCQ1528710.1"/>
    <property type="molecule type" value="Genomic_DNA"/>
</dbReference>
<reference evidence="2 3" key="1">
    <citation type="submission" date="2021-10" db="EMBL/GenBank/DDBJ databases">
        <title>Lutispora strain m25 sp. nov., a thermophilic, non-spore-forming bacterium isolated from a lab-scale methanogenic bioreactor digesting anaerobic sludge.</title>
        <authorList>
            <person name="El Houari A."/>
            <person name="Mcdonald J."/>
        </authorList>
    </citation>
    <scope>NUCLEOTIDE SEQUENCE [LARGE SCALE GENOMIC DNA]</scope>
    <source>
        <strain evidence="3">m25</strain>
    </source>
</reference>
<gene>
    <name evidence="2" type="ORF">LJD61_04015</name>
</gene>
<accession>A0ABT1NBU7</accession>
<dbReference type="InterPro" id="IPR036597">
    <property type="entry name" value="Fido-like_dom_sf"/>
</dbReference>
<name>A0ABT1NBU7_9FIRM</name>
<dbReference type="PROSITE" id="PS51459">
    <property type="entry name" value="FIDO"/>
    <property type="match status" value="1"/>
</dbReference>
<keyword evidence="3" id="KW-1185">Reference proteome</keyword>
<dbReference type="RefSeq" id="WP_255226228.1">
    <property type="nucleotide sequence ID" value="NZ_JAJEKE010000002.1"/>
</dbReference>
<dbReference type="InterPro" id="IPR040198">
    <property type="entry name" value="Fido_containing"/>
</dbReference>
<dbReference type="PANTHER" id="PTHR13504:SF38">
    <property type="entry name" value="FIDO DOMAIN-CONTAINING PROTEIN"/>
    <property type="match status" value="1"/>
</dbReference>
<sequence>MKLIEKIDRYKKAIDELRPFEGHLLNEIKGYYRIGLTWSSNAIEGNTLTESETKVLLEDGLTVGGKPLRDTFEALGHAQAYDFMFTLLGSHRITETDVLTMHRMFYKDIDPDRAGQYRTEPVIITGSKYAVCKVGLIEAEMNKLFQWVASDRDKYHPVEFAAQLHKRFVFIHPFIDGNGRISRLLMNTSLIQDGYMLAVIPPVLRQEYISLLERAHKDDRPFTDFIAERVLESEKDIMRLLHIPFPKLP</sequence>
<dbReference type="Pfam" id="PF02661">
    <property type="entry name" value="Fic"/>
    <property type="match status" value="1"/>
</dbReference>
<feature type="domain" description="Fido" evidence="1">
    <location>
        <begin position="93"/>
        <end position="228"/>
    </location>
</feature>
<evidence type="ECO:0000313" key="2">
    <source>
        <dbReference type="EMBL" id="MCQ1528710.1"/>
    </source>
</evidence>
<protein>
    <submittedName>
        <fullName evidence="2">Fic family protein</fullName>
    </submittedName>
</protein>
<evidence type="ECO:0000259" key="1">
    <source>
        <dbReference type="PROSITE" id="PS51459"/>
    </source>
</evidence>
<dbReference type="SUPFAM" id="SSF140931">
    <property type="entry name" value="Fic-like"/>
    <property type="match status" value="1"/>
</dbReference>
<proteinExistence type="predicted"/>
<evidence type="ECO:0000313" key="3">
    <source>
        <dbReference type="Proteomes" id="UP001651880"/>
    </source>
</evidence>
<organism evidence="2 3">
    <name type="scientific">Lutispora saccharofermentans</name>
    <dbReference type="NCBI Taxonomy" id="3024236"/>
    <lineage>
        <taxon>Bacteria</taxon>
        <taxon>Bacillati</taxon>
        <taxon>Bacillota</taxon>
        <taxon>Clostridia</taxon>
        <taxon>Lutisporales</taxon>
        <taxon>Lutisporaceae</taxon>
        <taxon>Lutispora</taxon>
    </lineage>
</organism>
<dbReference type="Gene3D" id="1.10.3290.10">
    <property type="entry name" value="Fido-like domain"/>
    <property type="match status" value="1"/>
</dbReference>
<dbReference type="InterPro" id="IPR003812">
    <property type="entry name" value="Fido"/>
</dbReference>